<protein>
    <recommendedName>
        <fullName evidence="2">C-X-C chemokine receptor type 3</fullName>
    </recommendedName>
    <alternativeName>
        <fullName evidence="11">Interferon-inducible protein 10 receptor</fullName>
    </alternativeName>
</protein>
<evidence type="ECO:0000256" key="4">
    <source>
        <dbReference type="ARBA" id="ARBA00022657"/>
    </source>
</evidence>
<keyword evidence="7 12" id="KW-0297">G-protein coupled receptor</keyword>
<reference evidence="16 17" key="1">
    <citation type="submission" date="2019-08" db="EMBL/GenBank/DDBJ databases">
        <title>A chromosome-level genome assembly, high-density linkage maps, and genome scans reveal the genomic architecture of hybrid incompatibilities underlying speciation via character displacement in darters (Percidae: Etheostominae).</title>
        <authorList>
            <person name="Moran R.L."/>
            <person name="Catchen J.M."/>
            <person name="Fuller R.C."/>
        </authorList>
    </citation>
    <scope>NUCLEOTIDE SEQUENCE [LARGE SCALE GENOMIC DNA]</scope>
    <source>
        <strain evidence="16">EspeVRDwgs_2016</strain>
        <tissue evidence="16">Muscle</tissue>
    </source>
</reference>
<evidence type="ECO:0000256" key="7">
    <source>
        <dbReference type="ARBA" id="ARBA00023040"/>
    </source>
</evidence>
<dbReference type="InterPro" id="IPR000355">
    <property type="entry name" value="Chemokine_rcpt"/>
</dbReference>
<feature type="transmembrane region" description="Helical" evidence="14">
    <location>
        <begin position="449"/>
        <end position="468"/>
    </location>
</feature>
<comment type="similarity">
    <text evidence="12">Belongs to the G-protein coupled receptor 1 family.</text>
</comment>
<feature type="transmembrane region" description="Helical" evidence="14">
    <location>
        <begin position="167"/>
        <end position="186"/>
    </location>
</feature>
<dbReference type="EMBL" id="VOFY01000006">
    <property type="protein sequence ID" value="KAA8591702.1"/>
    <property type="molecule type" value="Genomic_DNA"/>
</dbReference>
<dbReference type="GO" id="GO:0001525">
    <property type="term" value="P:angiogenesis"/>
    <property type="evidence" value="ECO:0007669"/>
    <property type="project" value="UniProtKB-KW"/>
</dbReference>
<keyword evidence="9 12" id="KW-0675">Receptor</keyword>
<gene>
    <name evidence="16" type="ORF">FQN60_017076</name>
</gene>
<keyword evidence="17" id="KW-1185">Reference proteome</keyword>
<keyword evidence="8 14" id="KW-0472">Membrane</keyword>
<feature type="non-terminal residue" evidence="16">
    <location>
        <position position="861"/>
    </location>
</feature>
<dbReference type="GO" id="GO:0002685">
    <property type="term" value="P:regulation of leukocyte migration"/>
    <property type="evidence" value="ECO:0007669"/>
    <property type="project" value="InterPro"/>
</dbReference>
<sequence>MDQGLSTTEDYWDYDYETYSLSPGMSESHAAPCLQEEIYGFAQRYSPVVYSLVFVLALLGNLLVLCVIRRYRNSQSGGACAFSLTDTFLLHLAISDLLLAFTLPLFAVQWAHHWMFGLAVCKISGALFSLNRYSGILFLACISFDRYLAIVHAVSSGWKRNTCHAQIACAFIWVGCLGLSGVDITFKEVVEVNTGGHQKTLLCQVWFTENTTQWQVGLQLVSVVLGFGLPLLIMLYCYIRIFRSLCNATRRQKRKSLRLIVSLVSVFVICWAPYNCFQLADSLHKLGVVTGGCQFGRVVDIGTLVTESVGLSHCALNPLLYGFVGVKFRRELVKMCKGLLGRRGLLGMEEWRERRIRRTTASFSSAESEHTSYSVMMRMDVELDGLFRQNGTYDYDEYEYKEEFESRASKAVFIPVLYSLELVIGLLGNGLLLAVLAQKRRSWSISDTFILHLSVADILLLATLPFWAAQATQQCGWCFWGFLCKICGAVFHINFYCGIFLLVCISLDRYLSIVHATQLYSQKRPRLAHISCLSVWLVCLILAIPHCIFLVARKNPAQECVHNYAQSVTDWKLASRLLHHTLGFLLPAVALIICCSCSLLQLKRSSEGLQKQRAVLVILPLVVVFFLCWMPYNITLIVDTFSNSSNDPDNGLSGNPQHSLNKALMVTSGLGCMHACLRPLLYLGLCGNFRKRTLAMLKRTTVESESSLWELGVGEEAPPDQNPEEEELRTITSVDHQVQSNSNGVGGISRLGPNGASPAGTNRFHFSRCLKLAAQRPQDVQELTPELHTHKGIQDGIEAAVEVTDGGAEKENHHHSHNDLKSFLLLEALGATPQPPQDAGKDPVWDREEQGEEPHYQAADL</sequence>
<feature type="transmembrane region" description="Helical" evidence="14">
    <location>
        <begin position="88"/>
        <end position="112"/>
    </location>
</feature>
<dbReference type="PROSITE" id="PS00237">
    <property type="entry name" value="G_PROTEIN_RECEP_F1_1"/>
    <property type="match status" value="2"/>
</dbReference>
<dbReference type="AlphaFoldDB" id="A0A5J5DEG3"/>
<dbReference type="PRINTS" id="PR00657">
    <property type="entry name" value="CCCHEMOKINER"/>
</dbReference>
<dbReference type="GO" id="GO:0006955">
    <property type="term" value="P:immune response"/>
    <property type="evidence" value="ECO:0007669"/>
    <property type="project" value="TreeGrafter"/>
</dbReference>
<dbReference type="InterPro" id="IPR000276">
    <property type="entry name" value="GPCR_Rhodpsn"/>
</dbReference>
<evidence type="ECO:0000256" key="11">
    <source>
        <dbReference type="ARBA" id="ARBA00030908"/>
    </source>
</evidence>
<dbReference type="GO" id="GO:0019957">
    <property type="term" value="F:C-C chemokine binding"/>
    <property type="evidence" value="ECO:0007669"/>
    <property type="project" value="TreeGrafter"/>
</dbReference>
<feature type="domain" description="G-protein coupled receptors family 1 profile" evidence="15">
    <location>
        <begin position="60"/>
        <end position="321"/>
    </location>
</feature>
<dbReference type="GO" id="GO:0060326">
    <property type="term" value="P:cell chemotaxis"/>
    <property type="evidence" value="ECO:0007669"/>
    <property type="project" value="TreeGrafter"/>
</dbReference>
<keyword evidence="4" id="KW-0037">Angiogenesis</keyword>
<accession>A0A5J5DEG3</accession>
<dbReference type="PROSITE" id="PS50262">
    <property type="entry name" value="G_PROTEIN_RECEP_F1_2"/>
    <property type="match status" value="2"/>
</dbReference>
<dbReference type="GO" id="GO:0019722">
    <property type="term" value="P:calcium-mediated signaling"/>
    <property type="evidence" value="ECO:0007669"/>
    <property type="project" value="TreeGrafter"/>
</dbReference>
<dbReference type="GO" id="GO:0009897">
    <property type="term" value="C:external side of plasma membrane"/>
    <property type="evidence" value="ECO:0007669"/>
    <property type="project" value="TreeGrafter"/>
</dbReference>
<evidence type="ECO:0000256" key="12">
    <source>
        <dbReference type="RuleBase" id="RU000688"/>
    </source>
</evidence>
<dbReference type="InterPro" id="IPR050119">
    <property type="entry name" value="CCR1-9-like"/>
</dbReference>
<keyword evidence="6 14" id="KW-1133">Transmembrane helix</keyword>
<dbReference type="CDD" id="cd14984">
    <property type="entry name" value="7tmA_Chemokine_R"/>
    <property type="match status" value="1"/>
</dbReference>
<feature type="transmembrane region" description="Helical" evidence="14">
    <location>
        <begin position="416"/>
        <end position="437"/>
    </location>
</feature>
<feature type="transmembrane region" description="Helical" evidence="14">
    <location>
        <begin position="132"/>
        <end position="155"/>
    </location>
</feature>
<dbReference type="PANTHER" id="PTHR10489:SF947">
    <property type="entry name" value="C-X-C CHEMOKINE RECEPTOR TYPE 3-2"/>
    <property type="match status" value="1"/>
</dbReference>
<name>A0A5J5DEG3_9PERO</name>
<dbReference type="Pfam" id="PF00001">
    <property type="entry name" value="7tm_1"/>
    <property type="match status" value="2"/>
</dbReference>
<feature type="compositionally biased region" description="Basic and acidic residues" evidence="13">
    <location>
        <begin position="839"/>
        <end position="855"/>
    </location>
</feature>
<evidence type="ECO:0000313" key="17">
    <source>
        <dbReference type="Proteomes" id="UP000327493"/>
    </source>
</evidence>
<feature type="transmembrane region" description="Helical" evidence="14">
    <location>
        <begin position="582"/>
        <end position="602"/>
    </location>
</feature>
<dbReference type="Proteomes" id="UP000327493">
    <property type="component" value="Chromosome 6"/>
</dbReference>
<evidence type="ECO:0000256" key="13">
    <source>
        <dbReference type="SAM" id="MobiDB-lite"/>
    </source>
</evidence>
<evidence type="ECO:0000256" key="1">
    <source>
        <dbReference type="ARBA" id="ARBA00004651"/>
    </source>
</evidence>
<dbReference type="PANTHER" id="PTHR10489">
    <property type="entry name" value="CELL ADHESION MOLECULE"/>
    <property type="match status" value="1"/>
</dbReference>
<dbReference type="InterPro" id="IPR004070">
    <property type="entry name" value="Chemokine_CXCR3"/>
</dbReference>
<evidence type="ECO:0000256" key="3">
    <source>
        <dbReference type="ARBA" id="ARBA00022475"/>
    </source>
</evidence>
<evidence type="ECO:0000256" key="2">
    <source>
        <dbReference type="ARBA" id="ARBA00020038"/>
    </source>
</evidence>
<proteinExistence type="inferred from homology"/>
<keyword evidence="5 12" id="KW-0812">Transmembrane</keyword>
<feature type="transmembrane region" description="Helical" evidence="14">
    <location>
        <begin position="257"/>
        <end position="274"/>
    </location>
</feature>
<comment type="subcellular location">
    <subcellularLocation>
        <location evidence="1">Cell membrane</location>
        <topology evidence="1">Multi-pass membrane protein</topology>
    </subcellularLocation>
</comment>
<keyword evidence="10 12" id="KW-0807">Transducer</keyword>
<dbReference type="PRINTS" id="PR01532">
    <property type="entry name" value="CXCCHMKINER3"/>
</dbReference>
<dbReference type="InterPro" id="IPR017452">
    <property type="entry name" value="GPCR_Rhodpsn_7TM"/>
</dbReference>
<evidence type="ECO:0000256" key="6">
    <source>
        <dbReference type="ARBA" id="ARBA00022989"/>
    </source>
</evidence>
<dbReference type="GO" id="GO:0006954">
    <property type="term" value="P:inflammatory response"/>
    <property type="evidence" value="ECO:0007669"/>
    <property type="project" value="InterPro"/>
</dbReference>
<keyword evidence="3" id="KW-1003">Cell membrane</keyword>
<evidence type="ECO:0000256" key="9">
    <source>
        <dbReference type="ARBA" id="ARBA00023170"/>
    </source>
</evidence>
<organism evidence="16 17">
    <name type="scientific">Etheostoma spectabile</name>
    <name type="common">orangethroat darter</name>
    <dbReference type="NCBI Taxonomy" id="54343"/>
    <lineage>
        <taxon>Eukaryota</taxon>
        <taxon>Metazoa</taxon>
        <taxon>Chordata</taxon>
        <taxon>Craniata</taxon>
        <taxon>Vertebrata</taxon>
        <taxon>Euteleostomi</taxon>
        <taxon>Actinopterygii</taxon>
        <taxon>Neopterygii</taxon>
        <taxon>Teleostei</taxon>
        <taxon>Neoteleostei</taxon>
        <taxon>Acanthomorphata</taxon>
        <taxon>Eupercaria</taxon>
        <taxon>Perciformes</taxon>
        <taxon>Percoidei</taxon>
        <taxon>Percidae</taxon>
        <taxon>Etheostomatinae</taxon>
        <taxon>Etheostoma</taxon>
    </lineage>
</organism>
<dbReference type="Gene3D" id="1.20.1070.10">
    <property type="entry name" value="Rhodopsin 7-helix transmembrane proteins"/>
    <property type="match status" value="2"/>
</dbReference>
<feature type="transmembrane region" description="Helical" evidence="14">
    <location>
        <begin position="527"/>
        <end position="552"/>
    </location>
</feature>
<feature type="region of interest" description="Disordered" evidence="13">
    <location>
        <begin position="827"/>
        <end position="861"/>
    </location>
</feature>
<evidence type="ECO:0000259" key="15">
    <source>
        <dbReference type="PROSITE" id="PS50262"/>
    </source>
</evidence>
<evidence type="ECO:0000256" key="14">
    <source>
        <dbReference type="SAM" id="Phobius"/>
    </source>
</evidence>
<feature type="transmembrane region" description="Helical" evidence="14">
    <location>
        <begin position="614"/>
        <end position="632"/>
    </location>
</feature>
<feature type="transmembrane region" description="Helical" evidence="14">
    <location>
        <begin position="48"/>
        <end position="68"/>
    </location>
</feature>
<dbReference type="GO" id="GO:0016494">
    <property type="term" value="F:C-X-C chemokine receptor activity"/>
    <property type="evidence" value="ECO:0007669"/>
    <property type="project" value="InterPro"/>
</dbReference>
<feature type="domain" description="G-protein coupled receptors family 1 profile" evidence="15">
    <location>
        <begin position="428"/>
        <end position="682"/>
    </location>
</feature>
<dbReference type="SUPFAM" id="SSF81321">
    <property type="entry name" value="Family A G protein-coupled receptor-like"/>
    <property type="match status" value="2"/>
</dbReference>
<feature type="transmembrane region" description="Helical" evidence="14">
    <location>
        <begin position="216"/>
        <end position="236"/>
    </location>
</feature>
<evidence type="ECO:0000256" key="10">
    <source>
        <dbReference type="ARBA" id="ARBA00023224"/>
    </source>
</evidence>
<dbReference type="PRINTS" id="PR00237">
    <property type="entry name" value="GPCRRHODOPSN"/>
</dbReference>
<evidence type="ECO:0000313" key="16">
    <source>
        <dbReference type="EMBL" id="KAA8591702.1"/>
    </source>
</evidence>
<dbReference type="GO" id="GO:0016493">
    <property type="term" value="F:C-C chemokine receptor activity"/>
    <property type="evidence" value="ECO:0007669"/>
    <property type="project" value="TreeGrafter"/>
</dbReference>
<evidence type="ECO:0000256" key="8">
    <source>
        <dbReference type="ARBA" id="ARBA00023136"/>
    </source>
</evidence>
<feature type="transmembrane region" description="Helical" evidence="14">
    <location>
        <begin position="663"/>
        <end position="689"/>
    </location>
</feature>
<feature type="transmembrane region" description="Helical" evidence="14">
    <location>
        <begin position="480"/>
        <end position="507"/>
    </location>
</feature>
<comment type="caution">
    <text evidence="16">The sequence shown here is derived from an EMBL/GenBank/DDBJ whole genome shotgun (WGS) entry which is preliminary data.</text>
</comment>
<dbReference type="GO" id="GO:0007204">
    <property type="term" value="P:positive regulation of cytosolic calcium ion concentration"/>
    <property type="evidence" value="ECO:0007669"/>
    <property type="project" value="TreeGrafter"/>
</dbReference>
<evidence type="ECO:0000256" key="5">
    <source>
        <dbReference type="ARBA" id="ARBA00022692"/>
    </source>
</evidence>